<evidence type="ECO:0000313" key="1">
    <source>
        <dbReference type="EMBL" id="CAK1588904.1"/>
    </source>
</evidence>
<accession>A0AAV1L3D8</accession>
<comment type="caution">
    <text evidence="1">The sequence shown here is derived from an EMBL/GenBank/DDBJ whole genome shotgun (WGS) entry which is preliminary data.</text>
</comment>
<organism evidence="1 2">
    <name type="scientific">Parnassius mnemosyne</name>
    <name type="common">clouded apollo</name>
    <dbReference type="NCBI Taxonomy" id="213953"/>
    <lineage>
        <taxon>Eukaryota</taxon>
        <taxon>Metazoa</taxon>
        <taxon>Ecdysozoa</taxon>
        <taxon>Arthropoda</taxon>
        <taxon>Hexapoda</taxon>
        <taxon>Insecta</taxon>
        <taxon>Pterygota</taxon>
        <taxon>Neoptera</taxon>
        <taxon>Endopterygota</taxon>
        <taxon>Lepidoptera</taxon>
        <taxon>Glossata</taxon>
        <taxon>Ditrysia</taxon>
        <taxon>Papilionoidea</taxon>
        <taxon>Papilionidae</taxon>
        <taxon>Parnassiinae</taxon>
        <taxon>Parnassini</taxon>
        <taxon>Parnassius</taxon>
        <taxon>Driopa</taxon>
    </lineage>
</organism>
<dbReference type="EMBL" id="CAVLGL010000083">
    <property type="protein sequence ID" value="CAK1588904.1"/>
    <property type="molecule type" value="Genomic_DNA"/>
</dbReference>
<evidence type="ECO:0000313" key="2">
    <source>
        <dbReference type="Proteomes" id="UP001314205"/>
    </source>
</evidence>
<protein>
    <submittedName>
        <fullName evidence="1">Uncharacterized protein</fullName>
    </submittedName>
</protein>
<name>A0AAV1L3D8_9NEOP</name>
<sequence>MIKAISKLKSLGAISECNTTKDQFISKIFLTRKPNGDNRFILNLKEYHPLHKNLTLGVARLSGRRSVDGAPAHTPLH</sequence>
<dbReference type="Proteomes" id="UP001314205">
    <property type="component" value="Unassembled WGS sequence"/>
</dbReference>
<reference evidence="1 2" key="1">
    <citation type="submission" date="2023-11" db="EMBL/GenBank/DDBJ databases">
        <authorList>
            <person name="Hedman E."/>
            <person name="Englund M."/>
            <person name="Stromberg M."/>
            <person name="Nyberg Akerstrom W."/>
            <person name="Nylinder S."/>
            <person name="Jareborg N."/>
            <person name="Kallberg Y."/>
            <person name="Kronander E."/>
        </authorList>
    </citation>
    <scope>NUCLEOTIDE SEQUENCE [LARGE SCALE GENOMIC DNA]</scope>
</reference>
<dbReference type="AlphaFoldDB" id="A0AAV1L3D8"/>
<proteinExistence type="predicted"/>
<gene>
    <name evidence="1" type="ORF">PARMNEM_LOCUS9483</name>
</gene>
<keyword evidence="2" id="KW-1185">Reference proteome</keyword>